<dbReference type="PANTHER" id="PTHR46696">
    <property type="entry name" value="P450, PUTATIVE (EUROFUNG)-RELATED"/>
    <property type="match status" value="1"/>
</dbReference>
<name>A0ABQ3WI50_9ACTN</name>
<sequence length="434" mass="44009">MTDADLPSPPPRPAPDPLDTANLPPPAGHGPAAAPRRAPAAGQRRARRRDRQVYLRAHPVLFTLLAATRRRAALRLGGTVIAHSPAAYLDGLTRVPLDRTAEGTTGGAAGRLAGGGLLFDQEGDDHRGSRRSLAESLGADGVARLRPVWLAVLERRLAPLADGRTIDLVDVAAELSGATAAALLGVDVDGRDLATAARTAAAAAAREHLPGLTLPHHRRAAHRAAARLNALLTPAPTGPSGSPSAGSPSGGHPNASGPPGSPSAGEPSASGPPGDGLAAMLAVAAINTTVAGVPRAVAWCADADLWAYAESAPEALTAELLRVTAATPLLPRVAAGGGVVGGCPVGAGDRLILVARHAAGAHHRDPDPTDPAPARIAQLVFGAGPHSCPGARLARLQLTDTLTALARYRPEVRAARADRRSALPGWSSLIVAAR</sequence>
<evidence type="ECO:0000256" key="2">
    <source>
        <dbReference type="SAM" id="MobiDB-lite"/>
    </source>
</evidence>
<feature type="region of interest" description="Disordered" evidence="2">
    <location>
        <begin position="1"/>
        <end position="52"/>
    </location>
</feature>
<dbReference type="PROSITE" id="PS00086">
    <property type="entry name" value="CYTOCHROME_P450"/>
    <property type="match status" value="1"/>
</dbReference>
<feature type="compositionally biased region" description="Low complexity" evidence="2">
    <location>
        <begin position="29"/>
        <end position="43"/>
    </location>
</feature>
<feature type="region of interest" description="Disordered" evidence="2">
    <location>
        <begin position="232"/>
        <end position="273"/>
    </location>
</feature>
<dbReference type="InterPro" id="IPR036396">
    <property type="entry name" value="Cyt_P450_sf"/>
</dbReference>
<dbReference type="RefSeq" id="WP_204296308.1">
    <property type="nucleotide sequence ID" value="NZ_BAAAGQ010000004.1"/>
</dbReference>
<comment type="similarity">
    <text evidence="1">Belongs to the cytochrome P450 family.</text>
</comment>
<evidence type="ECO:0000256" key="1">
    <source>
        <dbReference type="ARBA" id="ARBA00010617"/>
    </source>
</evidence>
<protein>
    <submittedName>
        <fullName evidence="3">Cytochrome P450</fullName>
    </submittedName>
</protein>
<feature type="compositionally biased region" description="Low complexity" evidence="2">
    <location>
        <begin position="232"/>
        <end position="272"/>
    </location>
</feature>
<proteinExistence type="inferred from homology"/>
<reference evidence="3" key="1">
    <citation type="submission" date="2021-01" db="EMBL/GenBank/DDBJ databases">
        <title>Whole genome shotgun sequence of Actinoplanes capillaceus NBRC 16408.</title>
        <authorList>
            <person name="Komaki H."/>
            <person name="Tamura T."/>
        </authorList>
    </citation>
    <scope>NUCLEOTIDE SEQUENCE [LARGE SCALE GENOMIC DNA]</scope>
    <source>
        <strain evidence="3">NBRC 16408</strain>
    </source>
</reference>
<dbReference type="InterPro" id="IPR017972">
    <property type="entry name" value="Cyt_P450_CS"/>
</dbReference>
<evidence type="ECO:0000313" key="3">
    <source>
        <dbReference type="EMBL" id="GID45911.1"/>
    </source>
</evidence>
<dbReference type="PANTHER" id="PTHR46696:SF1">
    <property type="entry name" value="CYTOCHROME P450 YJIB-RELATED"/>
    <property type="match status" value="1"/>
</dbReference>
<dbReference type="EMBL" id="BOMF01000061">
    <property type="protein sequence ID" value="GID45911.1"/>
    <property type="molecule type" value="Genomic_DNA"/>
</dbReference>
<dbReference type="SUPFAM" id="SSF48264">
    <property type="entry name" value="Cytochrome P450"/>
    <property type="match status" value="1"/>
</dbReference>
<comment type="caution">
    <text evidence="3">The sequence shown here is derived from an EMBL/GenBank/DDBJ whole genome shotgun (WGS) entry which is preliminary data.</text>
</comment>
<accession>A0ABQ3WI50</accession>
<dbReference type="Gene3D" id="1.10.630.10">
    <property type="entry name" value="Cytochrome P450"/>
    <property type="match status" value="2"/>
</dbReference>
<feature type="compositionally biased region" description="Pro residues" evidence="2">
    <location>
        <begin position="7"/>
        <end position="16"/>
    </location>
</feature>
<organism evidence="3">
    <name type="scientific">Actinoplanes campanulatus</name>
    <dbReference type="NCBI Taxonomy" id="113559"/>
    <lineage>
        <taxon>Bacteria</taxon>
        <taxon>Bacillati</taxon>
        <taxon>Actinomycetota</taxon>
        <taxon>Actinomycetes</taxon>
        <taxon>Micromonosporales</taxon>
        <taxon>Micromonosporaceae</taxon>
        <taxon>Actinoplanes</taxon>
    </lineage>
</organism>
<gene>
    <name evidence="3" type="ORF">Aca07nite_31860</name>
</gene>
<dbReference type="PRINTS" id="PR00359">
    <property type="entry name" value="BP450"/>
</dbReference>
<dbReference type="InterPro" id="IPR002397">
    <property type="entry name" value="Cyt_P450_B"/>
</dbReference>